<dbReference type="OrthoDB" id="1856981at2759"/>
<feature type="compositionally biased region" description="Polar residues" evidence="1">
    <location>
        <begin position="394"/>
        <end position="405"/>
    </location>
</feature>
<evidence type="ECO:0000313" key="4">
    <source>
        <dbReference type="Proteomes" id="UP000268093"/>
    </source>
</evidence>
<dbReference type="AlphaFoldDB" id="A0A433DGZ0"/>
<keyword evidence="2" id="KW-0472">Membrane</keyword>
<keyword evidence="2" id="KW-0812">Transmembrane</keyword>
<protein>
    <submittedName>
        <fullName evidence="3">Mitochondrial fission ELM1-domain-containing protein</fullName>
    </submittedName>
</protein>
<comment type="caution">
    <text evidence="3">The sequence shown here is derived from an EMBL/GenBank/DDBJ whole genome shotgun (WGS) entry which is preliminary data.</text>
</comment>
<keyword evidence="4" id="KW-1185">Reference proteome</keyword>
<reference evidence="3 4" key="1">
    <citation type="journal article" date="2018" name="New Phytol.">
        <title>Phylogenomics of Endogonaceae and evolution of mycorrhizas within Mucoromycota.</title>
        <authorList>
            <person name="Chang Y."/>
            <person name="Desiro A."/>
            <person name="Na H."/>
            <person name="Sandor L."/>
            <person name="Lipzen A."/>
            <person name="Clum A."/>
            <person name="Barry K."/>
            <person name="Grigoriev I.V."/>
            <person name="Martin F.M."/>
            <person name="Stajich J.E."/>
            <person name="Smith M.E."/>
            <person name="Bonito G."/>
            <person name="Spatafora J.W."/>
        </authorList>
    </citation>
    <scope>NUCLEOTIDE SEQUENCE [LARGE SCALE GENOMIC DNA]</scope>
    <source>
        <strain evidence="3 4">GMNB39</strain>
    </source>
</reference>
<gene>
    <name evidence="3" type="ORF">BC936DRAFT_140235</name>
</gene>
<organism evidence="3 4">
    <name type="scientific">Jimgerdemannia flammicorona</name>
    <dbReference type="NCBI Taxonomy" id="994334"/>
    <lineage>
        <taxon>Eukaryota</taxon>
        <taxon>Fungi</taxon>
        <taxon>Fungi incertae sedis</taxon>
        <taxon>Mucoromycota</taxon>
        <taxon>Mucoromycotina</taxon>
        <taxon>Endogonomycetes</taxon>
        <taxon>Endogonales</taxon>
        <taxon>Endogonaceae</taxon>
        <taxon>Jimgerdemannia</taxon>
    </lineage>
</organism>
<evidence type="ECO:0000313" key="3">
    <source>
        <dbReference type="EMBL" id="RUP50133.1"/>
    </source>
</evidence>
<sequence>MLLSPLRCRHPPLARHHTLFRPYASSPPSKPPTTPSTWIFIDGTRAARRQSIALAEALKLPYELKPVYPSKAINWLPVHIQKYIIDFAYVTKRPATRLPWYLSSPSADPLAGPYPEFVIASGDTAIAPCLEVGKRSGGQSFTVYLRFPNLSFVHFDQVVLAKIDSAKKLAPTGPRVTDQNNYISTLMPLTPTTPARLASIDTSMLPEPFASAGPSLDPIVTVLVGRSTKQCRWYSDDAKKVVDQCKRMIETHNARVLLLCSAQLPDHIRKVLTDRVASVIPDSHRGDIHLHDARVDVDDRVYEAALAVASRIVVTADQEVGTTEAVATGWVVMGLFFLFYFFEGGWWWRQYLISPLQASYPPTQSHSPPFPPFPPVPVNRPTRSSPPAARGLFPTSTAGCTTAASRATYASPPRAHAPQLSRLTDARPTRSAISETTHPGGIVSN</sequence>
<name>A0A433DGZ0_9FUNG</name>
<feature type="region of interest" description="Disordered" evidence="1">
    <location>
        <begin position="363"/>
        <end position="445"/>
    </location>
</feature>
<dbReference type="Proteomes" id="UP000268093">
    <property type="component" value="Unassembled WGS sequence"/>
</dbReference>
<dbReference type="Pfam" id="PF06258">
    <property type="entry name" value="Mito_fiss_Elm1"/>
    <property type="match status" value="1"/>
</dbReference>
<feature type="compositionally biased region" description="Pro residues" evidence="1">
    <location>
        <begin position="368"/>
        <end position="378"/>
    </location>
</feature>
<evidence type="ECO:0000256" key="2">
    <source>
        <dbReference type="SAM" id="Phobius"/>
    </source>
</evidence>
<evidence type="ECO:0000256" key="1">
    <source>
        <dbReference type="SAM" id="MobiDB-lite"/>
    </source>
</evidence>
<dbReference type="InterPro" id="IPR009367">
    <property type="entry name" value="Elm1-like"/>
</dbReference>
<feature type="compositionally biased region" description="Polar residues" evidence="1">
    <location>
        <begin position="431"/>
        <end position="445"/>
    </location>
</feature>
<keyword evidence="2" id="KW-1133">Transmembrane helix</keyword>
<accession>A0A433DGZ0</accession>
<proteinExistence type="predicted"/>
<feature type="transmembrane region" description="Helical" evidence="2">
    <location>
        <begin position="325"/>
        <end position="342"/>
    </location>
</feature>
<dbReference type="EMBL" id="RBNI01001668">
    <property type="protein sequence ID" value="RUP50133.1"/>
    <property type="molecule type" value="Genomic_DNA"/>
</dbReference>